<keyword evidence="1" id="KW-0223">Dioxygenase</keyword>
<protein>
    <submittedName>
        <fullName evidence="1">Phytanoyl-CoA dioxygenase family protein</fullName>
    </submittedName>
</protein>
<dbReference type="Proteomes" id="UP001479606">
    <property type="component" value="Unassembled WGS sequence"/>
</dbReference>
<dbReference type="Pfam" id="PF05721">
    <property type="entry name" value="PhyH"/>
    <property type="match status" value="1"/>
</dbReference>
<dbReference type="InterPro" id="IPR008775">
    <property type="entry name" value="Phytyl_CoA_dOase-like"/>
</dbReference>
<keyword evidence="1" id="KW-0560">Oxidoreductase</keyword>
<dbReference type="PANTHER" id="PTHR31630:SF6">
    <property type="entry name" value="PHYTANOYL-COA DIOXYGENASE-RELATED"/>
    <property type="match status" value="1"/>
</dbReference>
<evidence type="ECO:0000313" key="1">
    <source>
        <dbReference type="EMBL" id="MEL5993132.1"/>
    </source>
</evidence>
<sequence length="344" mass="39429">MNTQDALASAEEIGALGVRHLKRFWSHSLAKRHGVFIEQDERNWRFDNLILNGLCLPLEETTRYLMQAAPSFTEFENWILAKNNGQIDPLQIERLNSIISQQPYPESLKQNLREIEGEENVLSAEDLAFWDEHGYVILRAAVSKEQARATEEAVWEVLGMDPQNPATWYEKPIGKGIMMDFYHHPTLRENRQSKRIQKAFAQLWQTADLWKTTDRTSFNPPETATYHFQGPHLHWDMSLEPPLHFGTQGLLYLCDTPAEQGAFCCVPGFHRTLEGWLAALPAGTDPRRVNLDALAMPIAAEAGDFVIWHHALPHGSSPNHGTYPRIVQYLNMYPVDFKENMAWL</sequence>
<dbReference type="EMBL" id="JBCEVZ010000004">
    <property type="protein sequence ID" value="MEL5993132.1"/>
    <property type="molecule type" value="Genomic_DNA"/>
</dbReference>
<reference evidence="1 2" key="1">
    <citation type="journal article" date="2018" name="Arch. Microbiol.">
        <title>Hymenobacter segetis sp. nov., isolated from soil.</title>
        <authorList>
            <person name="Ten L.N."/>
            <person name="Lim S.J."/>
            <person name="Kim B.O."/>
            <person name="Kang I.K."/>
            <person name="Jung H.Y."/>
        </authorList>
    </citation>
    <scope>NUCLEOTIDE SEQUENCE [LARGE SCALE GENOMIC DNA]</scope>
    <source>
        <strain evidence="1 2">S7-3-11</strain>
    </source>
</reference>
<accession>A0ABU9LQZ9</accession>
<dbReference type="GO" id="GO:0051213">
    <property type="term" value="F:dioxygenase activity"/>
    <property type="evidence" value="ECO:0007669"/>
    <property type="project" value="UniProtKB-KW"/>
</dbReference>
<keyword evidence="2" id="KW-1185">Reference proteome</keyword>
<gene>
    <name evidence="1" type="ORF">AAFH49_02870</name>
</gene>
<evidence type="ECO:0000313" key="2">
    <source>
        <dbReference type="Proteomes" id="UP001479606"/>
    </source>
</evidence>
<name>A0ABU9LQZ9_9BACT</name>
<dbReference type="Gene3D" id="2.60.120.620">
    <property type="entry name" value="q2cbj1_9rhob like domain"/>
    <property type="match status" value="1"/>
</dbReference>
<comment type="caution">
    <text evidence="1">The sequence shown here is derived from an EMBL/GenBank/DDBJ whole genome shotgun (WGS) entry which is preliminary data.</text>
</comment>
<dbReference type="RefSeq" id="WP_342295877.1">
    <property type="nucleotide sequence ID" value="NZ_JBCEVZ010000004.1"/>
</dbReference>
<dbReference type="SUPFAM" id="SSF51197">
    <property type="entry name" value="Clavaminate synthase-like"/>
    <property type="match status" value="1"/>
</dbReference>
<proteinExistence type="predicted"/>
<organism evidence="1 2">
    <name type="scientific">Hymenobacter segetis</name>
    <dbReference type="NCBI Taxonomy" id="2025509"/>
    <lineage>
        <taxon>Bacteria</taxon>
        <taxon>Pseudomonadati</taxon>
        <taxon>Bacteroidota</taxon>
        <taxon>Cytophagia</taxon>
        <taxon>Cytophagales</taxon>
        <taxon>Hymenobacteraceae</taxon>
        <taxon>Hymenobacter</taxon>
    </lineage>
</organism>
<dbReference type="PANTHER" id="PTHR31630">
    <property type="entry name" value="PHYTANOYL-COA DIOXYGENASE-RELATED-RELATED"/>
    <property type="match status" value="1"/>
</dbReference>